<evidence type="ECO:0000256" key="1">
    <source>
        <dbReference type="SAM" id="MobiDB-lite"/>
    </source>
</evidence>
<feature type="non-terminal residue" evidence="2">
    <location>
        <position position="54"/>
    </location>
</feature>
<sequence>VAVKEEQLLQAPITLATPDIVEEITKDDQQPSFKEPTAEAADHAYTEVLTEAVR</sequence>
<evidence type="ECO:0000313" key="2">
    <source>
        <dbReference type="EMBL" id="CAF4582138.1"/>
    </source>
</evidence>
<reference evidence="2" key="1">
    <citation type="submission" date="2021-02" db="EMBL/GenBank/DDBJ databases">
        <authorList>
            <person name="Nowell W R."/>
        </authorList>
    </citation>
    <scope>NUCLEOTIDE SEQUENCE</scope>
</reference>
<name>A0A821ASC8_9BILA</name>
<accession>A0A821ASC8</accession>
<organism evidence="2 3">
    <name type="scientific">Rotaria socialis</name>
    <dbReference type="NCBI Taxonomy" id="392032"/>
    <lineage>
        <taxon>Eukaryota</taxon>
        <taxon>Metazoa</taxon>
        <taxon>Spiralia</taxon>
        <taxon>Gnathifera</taxon>
        <taxon>Rotifera</taxon>
        <taxon>Eurotatoria</taxon>
        <taxon>Bdelloidea</taxon>
        <taxon>Philodinida</taxon>
        <taxon>Philodinidae</taxon>
        <taxon>Rotaria</taxon>
    </lineage>
</organism>
<feature type="non-terminal residue" evidence="2">
    <location>
        <position position="1"/>
    </location>
</feature>
<comment type="caution">
    <text evidence="2">The sequence shown here is derived from an EMBL/GenBank/DDBJ whole genome shotgun (WGS) entry which is preliminary data.</text>
</comment>
<feature type="compositionally biased region" description="Basic and acidic residues" evidence="1">
    <location>
        <begin position="36"/>
        <end position="45"/>
    </location>
</feature>
<protein>
    <submittedName>
        <fullName evidence="2">Uncharacterized protein</fullName>
    </submittedName>
</protein>
<dbReference type="EMBL" id="CAJOBP010015778">
    <property type="protein sequence ID" value="CAF4582138.1"/>
    <property type="molecule type" value="Genomic_DNA"/>
</dbReference>
<dbReference type="AlphaFoldDB" id="A0A821ASC8"/>
<feature type="region of interest" description="Disordered" evidence="1">
    <location>
        <begin position="26"/>
        <end position="54"/>
    </location>
</feature>
<proteinExistence type="predicted"/>
<dbReference type="Proteomes" id="UP000663873">
    <property type="component" value="Unassembled WGS sequence"/>
</dbReference>
<evidence type="ECO:0000313" key="3">
    <source>
        <dbReference type="Proteomes" id="UP000663873"/>
    </source>
</evidence>
<gene>
    <name evidence="2" type="ORF">UJA718_LOCUS30675</name>
</gene>
<keyword evidence="3" id="KW-1185">Reference proteome</keyword>